<evidence type="ECO:0000256" key="4">
    <source>
        <dbReference type="ARBA" id="ARBA00022679"/>
    </source>
</evidence>
<feature type="transmembrane region" description="Helical" evidence="8">
    <location>
        <begin position="345"/>
        <end position="364"/>
    </location>
</feature>
<evidence type="ECO:0000256" key="6">
    <source>
        <dbReference type="ARBA" id="ARBA00022989"/>
    </source>
</evidence>
<dbReference type="EMBL" id="LCNM01000003">
    <property type="protein sequence ID" value="KKU56744.1"/>
    <property type="molecule type" value="Genomic_DNA"/>
</dbReference>
<evidence type="ECO:0000256" key="3">
    <source>
        <dbReference type="ARBA" id="ARBA00022676"/>
    </source>
</evidence>
<evidence type="ECO:0000256" key="5">
    <source>
        <dbReference type="ARBA" id="ARBA00022692"/>
    </source>
</evidence>
<feature type="transmembrane region" description="Helical" evidence="8">
    <location>
        <begin position="184"/>
        <end position="205"/>
    </location>
</feature>
<gene>
    <name evidence="10" type="ORF">UX78_C0003G0020</name>
</gene>
<feature type="transmembrane region" description="Helical" evidence="8">
    <location>
        <begin position="98"/>
        <end position="115"/>
    </location>
</feature>
<dbReference type="InterPro" id="IPR038731">
    <property type="entry name" value="RgtA/B/C-like"/>
</dbReference>
<evidence type="ECO:0000256" key="2">
    <source>
        <dbReference type="ARBA" id="ARBA00022475"/>
    </source>
</evidence>
<feature type="transmembrane region" description="Helical" evidence="8">
    <location>
        <begin position="291"/>
        <end position="308"/>
    </location>
</feature>
<evidence type="ECO:0000259" key="9">
    <source>
        <dbReference type="Pfam" id="PF13231"/>
    </source>
</evidence>
<comment type="subcellular location">
    <subcellularLocation>
        <location evidence="1">Cell membrane</location>
        <topology evidence="1">Multi-pass membrane protein</topology>
    </subcellularLocation>
</comment>
<feature type="domain" description="Glycosyltransferase RgtA/B/C/D-like" evidence="9">
    <location>
        <begin position="78"/>
        <end position="225"/>
    </location>
</feature>
<dbReference type="GO" id="GO:0009103">
    <property type="term" value="P:lipopolysaccharide biosynthetic process"/>
    <property type="evidence" value="ECO:0007669"/>
    <property type="project" value="UniProtKB-ARBA"/>
</dbReference>
<evidence type="ECO:0000256" key="7">
    <source>
        <dbReference type="ARBA" id="ARBA00023136"/>
    </source>
</evidence>
<dbReference type="Proteomes" id="UP000034607">
    <property type="component" value="Unassembled WGS sequence"/>
</dbReference>
<dbReference type="GO" id="GO:0016763">
    <property type="term" value="F:pentosyltransferase activity"/>
    <property type="evidence" value="ECO:0007669"/>
    <property type="project" value="TreeGrafter"/>
</dbReference>
<dbReference type="PANTHER" id="PTHR33908">
    <property type="entry name" value="MANNOSYLTRANSFERASE YKCB-RELATED"/>
    <property type="match status" value="1"/>
</dbReference>
<accession>A0A0G1RHH7</accession>
<dbReference type="PANTHER" id="PTHR33908:SF11">
    <property type="entry name" value="MEMBRANE PROTEIN"/>
    <property type="match status" value="1"/>
</dbReference>
<keyword evidence="5 8" id="KW-0812">Transmembrane</keyword>
<evidence type="ECO:0000313" key="10">
    <source>
        <dbReference type="EMBL" id="KKU56744.1"/>
    </source>
</evidence>
<comment type="caution">
    <text evidence="10">The sequence shown here is derived from an EMBL/GenBank/DDBJ whole genome shotgun (WGS) entry which is preliminary data.</text>
</comment>
<keyword evidence="4" id="KW-0808">Transferase</keyword>
<sequence>MKYYLFIFICFLWLNFIYLNRAVYITPYNIGFWQHEFLNTQIVKGDKAKRWYSDTEIYAITGYKYIRGENPTQIHPEVPPAGKLLIGGSIILFGNENLGNLILGFASLVLIYLLGRHMFSGHSPAALLAVLLTSLDPGFRASLTTANIDIPQLLFLLFSLWAFLKAQDNPFWFGFSSFGLGLMMATKFYATAGVLFAVYCVFLLIKGRFKPFIYFFISLPAAFFGLALPYFSAFREGMTLSQFWHFQGWLASWWAGNARVPWGGIFPIIFQGRWYTWWGTKEIVRVGEWTPLWPIALVLSVFLITKFMSIKNLKLKIKNYPILLLWLWSFAYLAFLSFTSPFPRYLIPLTPFFYILSICFLKYLSHPRVS</sequence>
<feature type="transmembrane region" description="Helical" evidence="8">
    <location>
        <begin position="6"/>
        <end position="24"/>
    </location>
</feature>
<proteinExistence type="predicted"/>
<evidence type="ECO:0000256" key="8">
    <source>
        <dbReference type="SAM" id="Phobius"/>
    </source>
</evidence>
<keyword evidence="3" id="KW-0328">Glycosyltransferase</keyword>
<keyword evidence="7 8" id="KW-0472">Membrane</keyword>
<dbReference type="GO" id="GO:0005886">
    <property type="term" value="C:plasma membrane"/>
    <property type="evidence" value="ECO:0007669"/>
    <property type="project" value="UniProtKB-SubCell"/>
</dbReference>
<organism evidence="10 11">
    <name type="scientific">Candidatus Amesbacteria bacterium GW2011_GWA2_47_11</name>
    <dbReference type="NCBI Taxonomy" id="1618357"/>
    <lineage>
        <taxon>Bacteria</taxon>
        <taxon>Candidatus Amesiibacteriota</taxon>
    </lineage>
</organism>
<feature type="transmembrane region" description="Helical" evidence="8">
    <location>
        <begin position="212"/>
        <end position="231"/>
    </location>
</feature>
<feature type="transmembrane region" description="Helical" evidence="8">
    <location>
        <begin position="146"/>
        <end position="164"/>
    </location>
</feature>
<keyword evidence="2" id="KW-1003">Cell membrane</keyword>
<dbReference type="InterPro" id="IPR050297">
    <property type="entry name" value="LipidA_mod_glycosyltrf_83"/>
</dbReference>
<dbReference type="AlphaFoldDB" id="A0A0G1RHH7"/>
<keyword evidence="6 8" id="KW-1133">Transmembrane helix</keyword>
<protein>
    <recommendedName>
        <fullName evidence="9">Glycosyltransferase RgtA/B/C/D-like domain-containing protein</fullName>
    </recommendedName>
</protein>
<reference evidence="10 11" key="1">
    <citation type="journal article" date="2015" name="Nature">
        <title>rRNA introns, odd ribosomes, and small enigmatic genomes across a large radiation of phyla.</title>
        <authorList>
            <person name="Brown C.T."/>
            <person name="Hug L.A."/>
            <person name="Thomas B.C."/>
            <person name="Sharon I."/>
            <person name="Castelle C.J."/>
            <person name="Singh A."/>
            <person name="Wilkins M.J."/>
            <person name="Williams K.H."/>
            <person name="Banfield J.F."/>
        </authorList>
    </citation>
    <scope>NUCLEOTIDE SEQUENCE [LARGE SCALE GENOMIC DNA]</scope>
</reference>
<evidence type="ECO:0000313" key="11">
    <source>
        <dbReference type="Proteomes" id="UP000034607"/>
    </source>
</evidence>
<dbReference type="Pfam" id="PF13231">
    <property type="entry name" value="PMT_2"/>
    <property type="match status" value="1"/>
</dbReference>
<name>A0A0G1RHH7_9BACT</name>
<evidence type="ECO:0000256" key="1">
    <source>
        <dbReference type="ARBA" id="ARBA00004651"/>
    </source>
</evidence>
<feature type="transmembrane region" description="Helical" evidence="8">
    <location>
        <begin position="320"/>
        <end position="339"/>
    </location>
</feature>